<evidence type="ECO:0000259" key="1">
    <source>
        <dbReference type="Pfam" id="PF24969"/>
    </source>
</evidence>
<dbReference type="InterPro" id="IPR056867">
    <property type="entry name" value="LRR_15"/>
</dbReference>
<proteinExistence type="predicted"/>
<dbReference type="Pfam" id="PF24969">
    <property type="entry name" value="LRR_15"/>
    <property type="match status" value="1"/>
</dbReference>
<protein>
    <recommendedName>
        <fullName evidence="1">Leucine-rich repeat domain-containing protein</fullName>
    </recommendedName>
</protein>
<reference evidence="2" key="2">
    <citation type="submission" date="2020-05" db="EMBL/GenBank/DDBJ databases">
        <authorList>
            <person name="Kim H.-S."/>
            <person name="Proctor R.H."/>
            <person name="Brown D.W."/>
        </authorList>
    </citation>
    <scope>NUCLEOTIDE SEQUENCE</scope>
    <source>
        <strain evidence="2">NRRL 45417</strain>
    </source>
</reference>
<gene>
    <name evidence="2" type="ORF">FGADI_6676</name>
</gene>
<reference evidence="2" key="1">
    <citation type="journal article" date="2020" name="BMC Genomics">
        <title>Correction to: Identification and distribution of gene clusters required for synthesis of sphingolipid metabolism inhibitors in diverse species of the filamentous fungus Fusarium.</title>
        <authorList>
            <person name="Kim H.S."/>
            <person name="Lohmar J.M."/>
            <person name="Busman M."/>
            <person name="Brown D.W."/>
            <person name="Naumann T.A."/>
            <person name="Divon H.H."/>
            <person name="Lysoe E."/>
            <person name="Uhlig S."/>
            <person name="Proctor R.H."/>
        </authorList>
    </citation>
    <scope>NUCLEOTIDE SEQUENCE</scope>
    <source>
        <strain evidence="2">NRRL 45417</strain>
    </source>
</reference>
<accession>A0A8H4T791</accession>
<evidence type="ECO:0000313" key="2">
    <source>
        <dbReference type="EMBL" id="KAF4952604.1"/>
    </source>
</evidence>
<sequence length="483" mass="55620">MLLHAPNEILAHICSIIECEVMEGGWDTKSSYLALLSLSRVCKRLRAIAEFYLYRSIFLLEEDPDEKWFQLARGLQQDPLRGLATRTFCSQRYDPMAPPSFLRFLTRYFLEPSSSPGRDEIPPGLRSAIQHELKYRIFKRPYRSLRVLLLLLMPELRHLELTITDLKSTPFFLNDAFKSDQDQGYCGFEVDEEGQGYDDIPDIMFFRHLESVTLRSYDDKMGSSIRGKTVSSLINHPSIKTLRFDGFALLHSTCMRLNWNKGPSNLTRLDLENCLVQPMSLKRILEKCTRLTHLNMDLTGHGDLKDPSQNLEEFGVVLREHGRNLVELSIMKPIWDPHIADPFNFIGPLKELTVLRHLSISRNNFVGPIDDETKNIITMHDALPESLETLNIEAEVAGCYCDVYRVRQTEELICNMLQYEQLPPGLKQIHMDMLPGREAQGHEVTEAVELGGWQIRRKGLWVQEKEKEGERLAQFITSAIRVG</sequence>
<dbReference type="OrthoDB" id="4997509at2759"/>
<name>A0A8H4T791_9HYPO</name>
<organism evidence="2 3">
    <name type="scientific">Fusarium gaditjirri</name>
    <dbReference type="NCBI Taxonomy" id="282569"/>
    <lineage>
        <taxon>Eukaryota</taxon>
        <taxon>Fungi</taxon>
        <taxon>Dikarya</taxon>
        <taxon>Ascomycota</taxon>
        <taxon>Pezizomycotina</taxon>
        <taxon>Sordariomycetes</taxon>
        <taxon>Hypocreomycetidae</taxon>
        <taxon>Hypocreales</taxon>
        <taxon>Nectriaceae</taxon>
        <taxon>Fusarium</taxon>
        <taxon>Fusarium nisikadoi species complex</taxon>
    </lineage>
</organism>
<feature type="domain" description="Leucine-rich repeat" evidence="1">
    <location>
        <begin position="145"/>
        <end position="395"/>
    </location>
</feature>
<dbReference type="Gene3D" id="3.80.10.10">
    <property type="entry name" value="Ribonuclease Inhibitor"/>
    <property type="match status" value="1"/>
</dbReference>
<dbReference type="Proteomes" id="UP000604273">
    <property type="component" value="Unassembled WGS sequence"/>
</dbReference>
<comment type="caution">
    <text evidence="2">The sequence shown here is derived from an EMBL/GenBank/DDBJ whole genome shotgun (WGS) entry which is preliminary data.</text>
</comment>
<evidence type="ECO:0000313" key="3">
    <source>
        <dbReference type="Proteomes" id="UP000604273"/>
    </source>
</evidence>
<keyword evidence="3" id="KW-1185">Reference proteome</keyword>
<dbReference type="SUPFAM" id="SSF52047">
    <property type="entry name" value="RNI-like"/>
    <property type="match status" value="1"/>
</dbReference>
<dbReference type="AlphaFoldDB" id="A0A8H4T791"/>
<dbReference type="InterPro" id="IPR032675">
    <property type="entry name" value="LRR_dom_sf"/>
</dbReference>
<dbReference type="EMBL" id="JABFAI010000153">
    <property type="protein sequence ID" value="KAF4952604.1"/>
    <property type="molecule type" value="Genomic_DNA"/>
</dbReference>